<dbReference type="SUPFAM" id="SSF103473">
    <property type="entry name" value="MFS general substrate transporter"/>
    <property type="match status" value="1"/>
</dbReference>
<name>A0AAW0T5B6_SCYPA</name>
<feature type="transmembrane region" description="Helical" evidence="2">
    <location>
        <begin position="655"/>
        <end position="675"/>
    </location>
</feature>
<dbReference type="PANTHER" id="PTHR11360">
    <property type="entry name" value="MONOCARBOXYLATE TRANSPORTER"/>
    <property type="match status" value="1"/>
</dbReference>
<proteinExistence type="predicted"/>
<dbReference type="EMBL" id="JARAKH010000039">
    <property type="protein sequence ID" value="KAK8382399.1"/>
    <property type="molecule type" value="Genomic_DNA"/>
</dbReference>
<feature type="transmembrane region" description="Helical" evidence="2">
    <location>
        <begin position="497"/>
        <end position="519"/>
    </location>
</feature>
<dbReference type="GO" id="GO:0008028">
    <property type="term" value="F:monocarboxylic acid transmembrane transporter activity"/>
    <property type="evidence" value="ECO:0007669"/>
    <property type="project" value="TreeGrafter"/>
</dbReference>
<dbReference type="PANTHER" id="PTHR11360:SF306">
    <property type="entry name" value="RE01051P"/>
    <property type="match status" value="1"/>
</dbReference>
<organism evidence="3 4">
    <name type="scientific">Scylla paramamosain</name>
    <name type="common">Mud crab</name>
    <dbReference type="NCBI Taxonomy" id="85552"/>
    <lineage>
        <taxon>Eukaryota</taxon>
        <taxon>Metazoa</taxon>
        <taxon>Ecdysozoa</taxon>
        <taxon>Arthropoda</taxon>
        <taxon>Crustacea</taxon>
        <taxon>Multicrustacea</taxon>
        <taxon>Malacostraca</taxon>
        <taxon>Eumalacostraca</taxon>
        <taxon>Eucarida</taxon>
        <taxon>Decapoda</taxon>
        <taxon>Pleocyemata</taxon>
        <taxon>Brachyura</taxon>
        <taxon>Eubrachyura</taxon>
        <taxon>Portunoidea</taxon>
        <taxon>Portunidae</taxon>
        <taxon>Portuninae</taxon>
        <taxon>Scylla</taxon>
    </lineage>
</organism>
<keyword evidence="2" id="KW-0472">Membrane</keyword>
<keyword evidence="4" id="KW-1185">Reference proteome</keyword>
<dbReference type="Proteomes" id="UP001487740">
    <property type="component" value="Unassembled WGS sequence"/>
</dbReference>
<feature type="transmembrane region" description="Helical" evidence="2">
    <location>
        <begin position="587"/>
        <end position="611"/>
    </location>
</feature>
<accession>A0AAW0T5B6</accession>
<dbReference type="EMBL" id="JARAKH010000039">
    <property type="protein sequence ID" value="KAK8382398.1"/>
    <property type="molecule type" value="Genomic_DNA"/>
</dbReference>
<sequence>MVMDVAKTHNSTPPPGGGWVDAAEDEGSGSRRGDGAGTCKSHSRKRTTTTSEDLVPPDGGWGWIIVLGNCINSAVLNSVVPCYGVMYLPLVALGYSNTQVASIPSIFVGFTNILGPVATGLSHYYSARSITLTGISITVLGILLCSFYKNIIWFYLCFGVIAGIGNALASPQGFLLGQKYFCHKRATANGLSTVGASLGGMVFPPLVNYMVETYSVDGAFMLWAGLLLHGLIGGSLFHPVSWHLMPKRTASLDTAGIQQNGGQPKSDIPGNKIVVAGKDEERKEFNVFEDESAVKSLTPDNDSDDSDHEELIMTQDVLLDPQSQKKDICANNCSERQWKNPLTDVLQTNEYLERPRTVSIERSMEILPQIPEESEDEDCFETYDPESGNERIEFLNRENEMRNRPISYISTKSVDSIAKIPSVESIFDSCDVLDQFGSALSFKVEKLKDSAKVSAMEKRKNRSNSVGQHPLRPYILCGLKMPRLQYLINFSILRHPIFVIAAFSSICNRLVYVSVLTYLPSYGNEMGVGRRSAYLLTIVATFELLGKVIMSVVSDQGWVQRRYIHILSSISAGLSVLLLTLAWDIVTLGLCCGLYGFCVGTCISIGPVLLVEYLGLKLLPHSFGLMLFMNGISGFAVLPFTGWLNDVTGNFTSTFYVIGCLNLLPGFLWSLVPCFPKAAGESSKADNV</sequence>
<dbReference type="InterPro" id="IPR050327">
    <property type="entry name" value="Proton-linked_MCT"/>
</dbReference>
<dbReference type="InterPro" id="IPR011701">
    <property type="entry name" value="MFS"/>
</dbReference>
<evidence type="ECO:0000256" key="2">
    <source>
        <dbReference type="SAM" id="Phobius"/>
    </source>
</evidence>
<gene>
    <name evidence="3" type="ORF">O3P69_015377</name>
</gene>
<dbReference type="EMBL" id="JARAKH010000039">
    <property type="protein sequence ID" value="KAK8382397.1"/>
    <property type="molecule type" value="Genomic_DNA"/>
</dbReference>
<feature type="transmembrane region" description="Helical" evidence="2">
    <location>
        <begin position="152"/>
        <end position="169"/>
    </location>
</feature>
<feature type="transmembrane region" description="Helical" evidence="2">
    <location>
        <begin position="562"/>
        <end position="581"/>
    </location>
</feature>
<evidence type="ECO:0000313" key="3">
    <source>
        <dbReference type="EMBL" id="KAK8382398.1"/>
    </source>
</evidence>
<dbReference type="AlphaFoldDB" id="A0AAW0T5B6"/>
<feature type="transmembrane region" description="Helical" evidence="2">
    <location>
        <begin position="623"/>
        <end position="643"/>
    </location>
</feature>
<protein>
    <submittedName>
        <fullName evidence="3">Uncharacterized protein</fullName>
    </submittedName>
</protein>
<reference evidence="3 4" key="1">
    <citation type="submission" date="2023-03" db="EMBL/GenBank/DDBJ databases">
        <title>High-quality genome of Scylla paramamosain provides insights in environmental adaptation.</title>
        <authorList>
            <person name="Zhang L."/>
        </authorList>
    </citation>
    <scope>NUCLEOTIDE SEQUENCE [LARGE SCALE GENOMIC DNA]</scope>
    <source>
        <strain evidence="3">LZ_2023a</strain>
        <tissue evidence="3">Muscle</tissue>
    </source>
</reference>
<dbReference type="Gene3D" id="1.20.1250.20">
    <property type="entry name" value="MFS general substrate transporter like domains"/>
    <property type="match status" value="2"/>
</dbReference>
<keyword evidence="2" id="KW-1133">Transmembrane helix</keyword>
<keyword evidence="2" id="KW-0812">Transmembrane</keyword>
<feature type="region of interest" description="Disordered" evidence="1">
    <location>
        <begin position="1"/>
        <end position="53"/>
    </location>
</feature>
<feature type="transmembrane region" description="Helical" evidence="2">
    <location>
        <begin position="531"/>
        <end position="550"/>
    </location>
</feature>
<feature type="transmembrane region" description="Helical" evidence="2">
    <location>
        <begin position="125"/>
        <end position="145"/>
    </location>
</feature>
<feature type="transmembrane region" description="Helical" evidence="2">
    <location>
        <begin position="220"/>
        <end position="238"/>
    </location>
</feature>
<evidence type="ECO:0000313" key="4">
    <source>
        <dbReference type="Proteomes" id="UP001487740"/>
    </source>
</evidence>
<dbReference type="InterPro" id="IPR036259">
    <property type="entry name" value="MFS_trans_sf"/>
</dbReference>
<dbReference type="EMBL" id="JARAKH010000039">
    <property type="protein sequence ID" value="KAK8382396.1"/>
    <property type="molecule type" value="Genomic_DNA"/>
</dbReference>
<comment type="caution">
    <text evidence="3">The sequence shown here is derived from an EMBL/GenBank/DDBJ whole genome shotgun (WGS) entry which is preliminary data.</text>
</comment>
<dbReference type="Pfam" id="PF07690">
    <property type="entry name" value="MFS_1"/>
    <property type="match status" value="1"/>
</dbReference>
<evidence type="ECO:0000256" key="1">
    <source>
        <dbReference type="SAM" id="MobiDB-lite"/>
    </source>
</evidence>
<feature type="transmembrane region" description="Helical" evidence="2">
    <location>
        <begin position="61"/>
        <end position="88"/>
    </location>
</feature>